<dbReference type="Proteomes" id="UP001642540">
    <property type="component" value="Unassembled WGS sequence"/>
</dbReference>
<feature type="transmembrane region" description="Helical" evidence="1">
    <location>
        <begin position="227"/>
        <end position="252"/>
    </location>
</feature>
<evidence type="ECO:0000313" key="2">
    <source>
        <dbReference type="EMBL" id="CAL8143429.1"/>
    </source>
</evidence>
<evidence type="ECO:0000313" key="3">
    <source>
        <dbReference type="Proteomes" id="UP001642540"/>
    </source>
</evidence>
<gene>
    <name evidence="2" type="ORF">ODALV1_LOCUS29564</name>
</gene>
<evidence type="ECO:0000256" key="1">
    <source>
        <dbReference type="SAM" id="Phobius"/>
    </source>
</evidence>
<reference evidence="2 3" key="1">
    <citation type="submission" date="2024-08" db="EMBL/GenBank/DDBJ databases">
        <authorList>
            <person name="Cucini C."/>
            <person name="Frati F."/>
        </authorList>
    </citation>
    <scope>NUCLEOTIDE SEQUENCE [LARGE SCALE GENOMIC DNA]</scope>
</reference>
<evidence type="ECO:0008006" key="4">
    <source>
        <dbReference type="Google" id="ProtNLM"/>
    </source>
</evidence>
<keyword evidence="1" id="KW-0812">Transmembrane</keyword>
<keyword evidence="1" id="KW-1133">Transmembrane helix</keyword>
<feature type="transmembrane region" description="Helical" evidence="1">
    <location>
        <begin position="20"/>
        <end position="42"/>
    </location>
</feature>
<organism evidence="2 3">
    <name type="scientific">Orchesella dallaii</name>
    <dbReference type="NCBI Taxonomy" id="48710"/>
    <lineage>
        <taxon>Eukaryota</taxon>
        <taxon>Metazoa</taxon>
        <taxon>Ecdysozoa</taxon>
        <taxon>Arthropoda</taxon>
        <taxon>Hexapoda</taxon>
        <taxon>Collembola</taxon>
        <taxon>Entomobryomorpha</taxon>
        <taxon>Entomobryoidea</taxon>
        <taxon>Orchesellidae</taxon>
        <taxon>Orchesellinae</taxon>
        <taxon>Orchesella</taxon>
    </lineage>
</organism>
<dbReference type="EMBL" id="CAXLJM020000156">
    <property type="protein sequence ID" value="CAL8143429.1"/>
    <property type="molecule type" value="Genomic_DNA"/>
</dbReference>
<name>A0ABP1S416_9HEXA</name>
<sequence>MGIFLLQKWLNEEYCSSTFGFIVFTLGRVELCIIIAVLTIGYRLKLRYSNIIYVLNQIFRYSNIMESLIQENHGQLSQNQMRKIRRAEILFSLAAMMSIFVPLAYCACLCVPMEATHALLQEWLEIDVSLDRKFAPLFLLFIWAVNNAGSVIFNATTMGLAHMVLTISCISLITPDQVKIICQQTTSLDKRAIKNEIRTSGLGLLDDMQVVNMYRTQQIINILLNEIYATILFSLHHVFCLVIFVGITYTILRVPQVLASAGPLTLFGFICGALIPLLLEYFESTELNELTDVSKEFVGKCKGMVSRRSMLRKFSVSCPPLRIQMGYPFFNVCRETFPQFMSQCIDFLIGLLAAY</sequence>
<feature type="transmembrane region" description="Helical" evidence="1">
    <location>
        <begin position="134"/>
        <end position="153"/>
    </location>
</feature>
<proteinExistence type="predicted"/>
<comment type="caution">
    <text evidence="2">The sequence shown here is derived from an EMBL/GenBank/DDBJ whole genome shotgun (WGS) entry which is preliminary data.</text>
</comment>
<keyword evidence="1" id="KW-0472">Membrane</keyword>
<protein>
    <recommendedName>
        <fullName evidence="4">Odorant receptor</fullName>
    </recommendedName>
</protein>
<keyword evidence="3" id="KW-1185">Reference proteome</keyword>
<feature type="transmembrane region" description="Helical" evidence="1">
    <location>
        <begin position="89"/>
        <end position="114"/>
    </location>
</feature>
<accession>A0ABP1S416</accession>
<feature type="transmembrane region" description="Helical" evidence="1">
    <location>
        <begin position="258"/>
        <end position="279"/>
    </location>
</feature>